<dbReference type="Pfam" id="PF13499">
    <property type="entry name" value="EF-hand_7"/>
    <property type="match status" value="1"/>
</dbReference>
<comment type="cofactor">
    <cofactor evidence="1">
        <name>Mn(2+)</name>
        <dbReference type="ChEBI" id="CHEBI:29035"/>
    </cofactor>
</comment>
<dbReference type="Pfam" id="PF08321">
    <property type="entry name" value="PPP5"/>
    <property type="match status" value="1"/>
</dbReference>
<organism evidence="11 12">
    <name type="scientific">Lagenidium giganteum</name>
    <dbReference type="NCBI Taxonomy" id="4803"/>
    <lineage>
        <taxon>Eukaryota</taxon>
        <taxon>Sar</taxon>
        <taxon>Stramenopiles</taxon>
        <taxon>Oomycota</taxon>
        <taxon>Peronosporomycetes</taxon>
        <taxon>Pythiales</taxon>
        <taxon>Pythiaceae</taxon>
    </lineage>
</organism>
<dbReference type="PRINTS" id="PR00114">
    <property type="entry name" value="STPHPHTASE"/>
</dbReference>
<dbReference type="PROSITE" id="PS00125">
    <property type="entry name" value="SER_THR_PHOSPHATASE"/>
    <property type="match status" value="1"/>
</dbReference>
<dbReference type="SUPFAM" id="SSF47473">
    <property type="entry name" value="EF-hand"/>
    <property type="match status" value="1"/>
</dbReference>
<dbReference type="EC" id="3.1.3.16" evidence="8"/>
<dbReference type="SUPFAM" id="SSF56300">
    <property type="entry name" value="Metallo-dependent phosphatases"/>
    <property type="match status" value="1"/>
</dbReference>
<evidence type="ECO:0000256" key="6">
    <source>
        <dbReference type="ARBA" id="ARBA00022837"/>
    </source>
</evidence>
<dbReference type="PANTHER" id="PTHR45668">
    <property type="entry name" value="SERINE/THREONINE-PROTEIN PHOSPHATASE 5-RELATED"/>
    <property type="match status" value="1"/>
</dbReference>
<dbReference type="Pfam" id="PF00149">
    <property type="entry name" value="Metallophos"/>
    <property type="match status" value="1"/>
</dbReference>
<feature type="compositionally biased region" description="Polar residues" evidence="9">
    <location>
        <begin position="1"/>
        <end position="13"/>
    </location>
</feature>
<proteinExistence type="inferred from homology"/>
<feature type="region of interest" description="Disordered" evidence="9">
    <location>
        <begin position="668"/>
        <end position="699"/>
    </location>
</feature>
<dbReference type="CDD" id="cd00051">
    <property type="entry name" value="EFh"/>
    <property type="match status" value="1"/>
</dbReference>
<feature type="compositionally biased region" description="Acidic residues" evidence="9">
    <location>
        <begin position="735"/>
        <end position="752"/>
    </location>
</feature>
<dbReference type="Proteomes" id="UP001146120">
    <property type="component" value="Unassembled WGS sequence"/>
</dbReference>
<dbReference type="GO" id="GO:0005509">
    <property type="term" value="F:calcium ion binding"/>
    <property type="evidence" value="ECO:0007669"/>
    <property type="project" value="InterPro"/>
</dbReference>
<keyword evidence="12" id="KW-1185">Reference proteome</keyword>
<gene>
    <name evidence="11" type="ORF">N0F65_009735</name>
</gene>
<dbReference type="InterPro" id="IPR051134">
    <property type="entry name" value="PPP_phosphatase"/>
</dbReference>
<sequence length="771" mass="86812">TSVRISVCSSSPAAGNEQEQPQQAPTAPSTPSSSATTPTATEDEVISNWKLFNDLENREEAEVLELSTFLDALSKYMPGVGEEEKRKMSLSKTISEHGVGQIDIADMYQTTAHLGKNITVESVEELIQSCKKGLKIPKQTVVRVLTEVIHLCVKLPTLTEVTIAPAEHITVVGDLHGQLDDLLLIFRENGYPSEKNPYVFNGDFVDRGDRGVEIAIIIYLFKLLYPNHVYINRGNHEDFSITQIFGFMKEVQTKYDYFVYELFCESFKWLPLATVLDKRVLVVHGGVPRENKTLLREFNTLPREEYDLSRYREKPRFRADQEPYRKMTMMRDLLWSDPKTTSGWEENKRGAGINYGPNIVQKFMTKNKLALIIRSHECVPRGFDWPYEDKGMLVTLFSASNYCGKANNLGCFMRIPADKQAMPAFFQYMARVESRDLGVSNLDALFSLLVENQEALLKNFQAADGSKTGKLTVTSWSFVMEEVLQLSLDWKTLQPLLTGLDKEGLVPYKEFLGRYTAEGVKSGVTADEVRDRRRQAFNSLYRHRARLEALFRVLDRDGNGMLTLDELESGIQLLNQHLPPGTQAFTTSATEFMRMLDFSQDNQININEFMEGFRINAKLTVHAKWKRARKKIKALSALGALRFATSQVEDDMPDTSSAEDVSVTIDSKAPTEVEDLPEPVSSPVEKTSTGSMRKPLLTRHGSIQLVGPAAEVDDIASQVEKVNLDHESRGSNSIPEDDESDDDDNDNNEEVVDEVRTEDVDLSVHPPSSTA</sequence>
<dbReference type="Gene3D" id="3.60.21.10">
    <property type="match status" value="1"/>
</dbReference>
<dbReference type="InterPro" id="IPR002048">
    <property type="entry name" value="EF_hand_dom"/>
</dbReference>
<evidence type="ECO:0000256" key="2">
    <source>
        <dbReference type="ARBA" id="ARBA00008294"/>
    </source>
</evidence>
<evidence type="ECO:0000256" key="5">
    <source>
        <dbReference type="ARBA" id="ARBA00022801"/>
    </source>
</evidence>
<evidence type="ECO:0000256" key="3">
    <source>
        <dbReference type="ARBA" id="ARBA00022723"/>
    </source>
</evidence>
<comment type="caution">
    <text evidence="11">The sequence shown here is derived from an EMBL/GenBank/DDBJ whole genome shotgun (WGS) entry which is preliminary data.</text>
</comment>
<protein>
    <recommendedName>
        <fullName evidence="8">Serine/threonine-protein phosphatase</fullName>
        <ecNumber evidence="8">3.1.3.16</ecNumber>
    </recommendedName>
</protein>
<evidence type="ECO:0000256" key="8">
    <source>
        <dbReference type="RuleBase" id="RU004273"/>
    </source>
</evidence>
<accession>A0AAV2YFY5</accession>
<dbReference type="InterPro" id="IPR013235">
    <property type="entry name" value="PPP_dom"/>
</dbReference>
<reference evidence="11" key="1">
    <citation type="submission" date="2022-11" db="EMBL/GenBank/DDBJ databases">
        <authorList>
            <person name="Morgan W.R."/>
            <person name="Tartar A."/>
        </authorList>
    </citation>
    <scope>NUCLEOTIDE SEQUENCE</scope>
    <source>
        <strain evidence="11">ARSEF 373</strain>
    </source>
</reference>
<comment type="catalytic activity">
    <reaction evidence="8">
        <text>O-phospho-L-threonyl-[protein] + H2O = L-threonyl-[protein] + phosphate</text>
        <dbReference type="Rhea" id="RHEA:47004"/>
        <dbReference type="Rhea" id="RHEA-COMP:11060"/>
        <dbReference type="Rhea" id="RHEA-COMP:11605"/>
        <dbReference type="ChEBI" id="CHEBI:15377"/>
        <dbReference type="ChEBI" id="CHEBI:30013"/>
        <dbReference type="ChEBI" id="CHEBI:43474"/>
        <dbReference type="ChEBI" id="CHEBI:61977"/>
        <dbReference type="EC" id="3.1.3.16"/>
    </reaction>
</comment>
<evidence type="ECO:0000256" key="9">
    <source>
        <dbReference type="SAM" id="MobiDB-lite"/>
    </source>
</evidence>
<name>A0AAV2YFY5_9STRA</name>
<dbReference type="PANTHER" id="PTHR45668:SF5">
    <property type="entry name" value="SERINE_THREONINE-PROTEIN PHOSPHATASE 5"/>
    <property type="match status" value="1"/>
</dbReference>
<keyword evidence="5 8" id="KW-0378">Hydrolase</keyword>
<dbReference type="SMART" id="SM00054">
    <property type="entry name" value="EFh"/>
    <property type="match status" value="2"/>
</dbReference>
<feature type="region of interest" description="Disordered" evidence="9">
    <location>
        <begin position="1"/>
        <end position="42"/>
    </location>
</feature>
<evidence type="ECO:0000259" key="10">
    <source>
        <dbReference type="PROSITE" id="PS50222"/>
    </source>
</evidence>
<dbReference type="PROSITE" id="PS50222">
    <property type="entry name" value="EF_HAND_2"/>
    <property type="match status" value="1"/>
</dbReference>
<dbReference type="InterPro" id="IPR011992">
    <property type="entry name" value="EF-hand-dom_pair"/>
</dbReference>
<comment type="similarity">
    <text evidence="2 8">Belongs to the PPP phosphatase family.</text>
</comment>
<keyword evidence="7" id="KW-0464">Manganese</keyword>
<evidence type="ECO:0000313" key="11">
    <source>
        <dbReference type="EMBL" id="DAZ93061.1"/>
    </source>
</evidence>
<dbReference type="InterPro" id="IPR029052">
    <property type="entry name" value="Metallo-depent_PP-like"/>
</dbReference>
<evidence type="ECO:0000256" key="4">
    <source>
        <dbReference type="ARBA" id="ARBA00022737"/>
    </source>
</evidence>
<keyword evidence="3" id="KW-0479">Metal-binding</keyword>
<dbReference type="AlphaFoldDB" id="A0AAV2YFY5"/>
<keyword evidence="6" id="KW-0106">Calcium</keyword>
<dbReference type="InterPro" id="IPR004843">
    <property type="entry name" value="Calcineurin-like_PHP"/>
</dbReference>
<dbReference type="InterPro" id="IPR018247">
    <property type="entry name" value="EF_Hand_1_Ca_BS"/>
</dbReference>
<reference evidence="11" key="2">
    <citation type="journal article" date="2023" name="Microbiol Resour">
        <title>Decontamination and Annotation of the Draft Genome Sequence of the Oomycete Lagenidium giganteum ARSEF 373.</title>
        <authorList>
            <person name="Morgan W.R."/>
            <person name="Tartar A."/>
        </authorList>
    </citation>
    <scope>NUCLEOTIDE SEQUENCE</scope>
    <source>
        <strain evidence="11">ARSEF 373</strain>
    </source>
</reference>
<dbReference type="PROSITE" id="PS00018">
    <property type="entry name" value="EF_HAND_1"/>
    <property type="match status" value="2"/>
</dbReference>
<evidence type="ECO:0000256" key="7">
    <source>
        <dbReference type="ARBA" id="ARBA00023211"/>
    </source>
</evidence>
<dbReference type="GO" id="GO:0004722">
    <property type="term" value="F:protein serine/threonine phosphatase activity"/>
    <property type="evidence" value="ECO:0007669"/>
    <property type="project" value="UniProtKB-EC"/>
</dbReference>
<feature type="non-terminal residue" evidence="11">
    <location>
        <position position="1"/>
    </location>
</feature>
<dbReference type="InterPro" id="IPR006186">
    <property type="entry name" value="Ser/Thr-sp_prot-phosphatase"/>
</dbReference>
<feature type="compositionally biased region" description="Low complexity" evidence="9">
    <location>
        <begin position="17"/>
        <end position="40"/>
    </location>
</feature>
<dbReference type="EMBL" id="DAKRPA010000349">
    <property type="protein sequence ID" value="DAZ93061.1"/>
    <property type="molecule type" value="Genomic_DNA"/>
</dbReference>
<feature type="domain" description="EF-hand" evidence="10">
    <location>
        <begin position="542"/>
        <end position="577"/>
    </location>
</feature>
<evidence type="ECO:0000256" key="1">
    <source>
        <dbReference type="ARBA" id="ARBA00001936"/>
    </source>
</evidence>
<keyword evidence="4" id="KW-0677">Repeat</keyword>
<evidence type="ECO:0000313" key="12">
    <source>
        <dbReference type="Proteomes" id="UP001146120"/>
    </source>
</evidence>
<dbReference type="Gene3D" id="1.10.238.10">
    <property type="entry name" value="EF-hand"/>
    <property type="match status" value="1"/>
</dbReference>
<dbReference type="SMART" id="SM00156">
    <property type="entry name" value="PP2Ac"/>
    <property type="match status" value="1"/>
</dbReference>
<feature type="region of interest" description="Disordered" evidence="9">
    <location>
        <begin position="720"/>
        <end position="771"/>
    </location>
</feature>